<dbReference type="Pfam" id="PF02706">
    <property type="entry name" value="Wzz"/>
    <property type="match status" value="1"/>
</dbReference>
<comment type="subcellular location">
    <subcellularLocation>
        <location evidence="1">Cell membrane</location>
        <topology evidence="1">Multi-pass membrane protein</topology>
    </subcellularLocation>
</comment>
<evidence type="ECO:0000256" key="7">
    <source>
        <dbReference type="SAM" id="Phobius"/>
    </source>
</evidence>
<feature type="transmembrane region" description="Helical" evidence="7">
    <location>
        <begin position="362"/>
        <end position="381"/>
    </location>
</feature>
<feature type="coiled-coil region" evidence="6">
    <location>
        <begin position="202"/>
        <end position="229"/>
    </location>
</feature>
<feature type="domain" description="Polysaccharide chain length determinant N-terminal" evidence="8">
    <location>
        <begin position="11"/>
        <end position="109"/>
    </location>
</feature>
<keyword evidence="5 7" id="KW-0472">Membrane</keyword>
<dbReference type="InterPro" id="IPR050445">
    <property type="entry name" value="Bact_polysacc_biosynth/exp"/>
</dbReference>
<proteinExistence type="predicted"/>
<organism evidence="10 11">
    <name type="scientific">Haliovirga abyssi</name>
    <dbReference type="NCBI Taxonomy" id="2996794"/>
    <lineage>
        <taxon>Bacteria</taxon>
        <taxon>Fusobacteriati</taxon>
        <taxon>Fusobacteriota</taxon>
        <taxon>Fusobacteriia</taxon>
        <taxon>Fusobacteriales</taxon>
        <taxon>Haliovirgaceae</taxon>
        <taxon>Haliovirga</taxon>
    </lineage>
</organism>
<dbReference type="InterPro" id="IPR032807">
    <property type="entry name" value="GNVR"/>
</dbReference>
<sequence>MEENRQYVEEDEIDLLDLIKVIWKNKKLIIGITILITIIAAVVSIRMPKIYKSEMVFMAEQGDGSNGLSALASSIPFASMLGSSGGKSGINFITIMESRTFREDIVKNLKLYDYYIEKNEIDLSKLEEKDKPTITDIAEWLKNIVTVAQDDKSGTYTVDVELDDAEKSAEISNYYYTELERYIKEKNLTKAKRNREFIGKQLKLVEKKLKTQEEKLKNIEKKYNTVSIMDEAQALTEILTKLKTNVFELSGKLEVLKQFTGNENIEVKKLKKEISVYQGQITALEKGNKKLPIEMIALKDVPDIKIKMSRLQREVETTVSIYKMLLAQNETAKIDEVKENSVINILDPAITPKVPIKPNKKLNVIIGFVLGIFLGIFLAFFKEFIKGVDWNKIKED</sequence>
<dbReference type="EMBL" id="AP027059">
    <property type="protein sequence ID" value="BDU50680.1"/>
    <property type="molecule type" value="Genomic_DNA"/>
</dbReference>
<keyword evidence="4 7" id="KW-1133">Transmembrane helix</keyword>
<evidence type="ECO:0000256" key="1">
    <source>
        <dbReference type="ARBA" id="ARBA00004651"/>
    </source>
</evidence>
<gene>
    <name evidence="10" type="ORF">HLVA_12490</name>
</gene>
<evidence type="ECO:0000259" key="8">
    <source>
        <dbReference type="Pfam" id="PF02706"/>
    </source>
</evidence>
<evidence type="ECO:0000256" key="4">
    <source>
        <dbReference type="ARBA" id="ARBA00022989"/>
    </source>
</evidence>
<feature type="transmembrane region" description="Helical" evidence="7">
    <location>
        <begin position="28"/>
        <end position="45"/>
    </location>
</feature>
<evidence type="ECO:0000256" key="2">
    <source>
        <dbReference type="ARBA" id="ARBA00022475"/>
    </source>
</evidence>
<dbReference type="Proteomes" id="UP001321582">
    <property type="component" value="Chromosome"/>
</dbReference>
<evidence type="ECO:0000313" key="11">
    <source>
        <dbReference type="Proteomes" id="UP001321582"/>
    </source>
</evidence>
<evidence type="ECO:0000313" key="10">
    <source>
        <dbReference type="EMBL" id="BDU50680.1"/>
    </source>
</evidence>
<feature type="domain" description="Tyrosine-protein kinase G-rich" evidence="9">
    <location>
        <begin position="310"/>
        <end position="383"/>
    </location>
</feature>
<dbReference type="PANTHER" id="PTHR32309">
    <property type="entry name" value="TYROSINE-PROTEIN KINASE"/>
    <property type="match status" value="1"/>
</dbReference>
<evidence type="ECO:0000256" key="6">
    <source>
        <dbReference type="SAM" id="Coils"/>
    </source>
</evidence>
<dbReference type="RefSeq" id="WP_307903542.1">
    <property type="nucleotide sequence ID" value="NZ_AP027059.1"/>
</dbReference>
<dbReference type="AlphaFoldDB" id="A0AAU9DBN0"/>
<keyword evidence="3 7" id="KW-0812">Transmembrane</keyword>
<dbReference type="Pfam" id="PF13807">
    <property type="entry name" value="GNVR"/>
    <property type="match status" value="1"/>
</dbReference>
<dbReference type="PANTHER" id="PTHR32309:SF13">
    <property type="entry name" value="FERRIC ENTEROBACTIN TRANSPORT PROTEIN FEPE"/>
    <property type="match status" value="1"/>
</dbReference>
<evidence type="ECO:0008006" key="12">
    <source>
        <dbReference type="Google" id="ProtNLM"/>
    </source>
</evidence>
<keyword evidence="6" id="KW-0175">Coiled coil</keyword>
<evidence type="ECO:0000256" key="3">
    <source>
        <dbReference type="ARBA" id="ARBA00022692"/>
    </source>
</evidence>
<dbReference type="KEGG" id="haby:HLVA_12490"/>
<keyword evidence="2" id="KW-1003">Cell membrane</keyword>
<keyword evidence="11" id="KW-1185">Reference proteome</keyword>
<reference evidence="10 11" key="1">
    <citation type="submission" date="2022-11" db="EMBL/GenBank/DDBJ databases">
        <title>Haliovirga abyssi gen. nov., sp. nov., a mesophilic fermentative bacterium isolated from the Iheya North hydrothermal field and the proposal of Haliovirgaceae fam. nov.</title>
        <authorList>
            <person name="Miyazaki U."/>
            <person name="Tame A."/>
            <person name="Miyazaki J."/>
            <person name="Takai K."/>
            <person name="Sawayama S."/>
            <person name="Kitajima M."/>
            <person name="Okamoto A."/>
            <person name="Nakagawa S."/>
        </authorList>
    </citation>
    <scope>NUCLEOTIDE SEQUENCE [LARGE SCALE GENOMIC DNA]</scope>
    <source>
        <strain evidence="10 11">IC12</strain>
    </source>
</reference>
<evidence type="ECO:0000256" key="5">
    <source>
        <dbReference type="ARBA" id="ARBA00023136"/>
    </source>
</evidence>
<protein>
    <recommendedName>
        <fullName evidence="12">Polysaccharide chain length determinant N-terminal domain-containing protein</fullName>
    </recommendedName>
</protein>
<dbReference type="GO" id="GO:0004713">
    <property type="term" value="F:protein tyrosine kinase activity"/>
    <property type="evidence" value="ECO:0007669"/>
    <property type="project" value="TreeGrafter"/>
</dbReference>
<dbReference type="GO" id="GO:0005886">
    <property type="term" value="C:plasma membrane"/>
    <property type="evidence" value="ECO:0007669"/>
    <property type="project" value="UniProtKB-SubCell"/>
</dbReference>
<dbReference type="InterPro" id="IPR003856">
    <property type="entry name" value="LPS_length_determ_N"/>
</dbReference>
<name>A0AAU9DBN0_9FUSO</name>
<accession>A0AAU9DBN0</accession>
<evidence type="ECO:0000259" key="9">
    <source>
        <dbReference type="Pfam" id="PF13807"/>
    </source>
</evidence>